<dbReference type="OrthoDB" id="6076093at2759"/>
<feature type="region of interest" description="Disordered" evidence="1">
    <location>
        <begin position="384"/>
        <end position="405"/>
    </location>
</feature>
<accession>A0A8S3R8X6</accession>
<name>A0A8S3R8X6_MYTED</name>
<feature type="region of interest" description="Disordered" evidence="1">
    <location>
        <begin position="31"/>
        <end position="56"/>
    </location>
</feature>
<evidence type="ECO:0000313" key="3">
    <source>
        <dbReference type="Proteomes" id="UP000683360"/>
    </source>
</evidence>
<keyword evidence="3" id="KW-1185">Reference proteome</keyword>
<organism evidence="2 3">
    <name type="scientific">Mytilus edulis</name>
    <name type="common">Blue mussel</name>
    <dbReference type="NCBI Taxonomy" id="6550"/>
    <lineage>
        <taxon>Eukaryota</taxon>
        <taxon>Metazoa</taxon>
        <taxon>Spiralia</taxon>
        <taxon>Lophotrochozoa</taxon>
        <taxon>Mollusca</taxon>
        <taxon>Bivalvia</taxon>
        <taxon>Autobranchia</taxon>
        <taxon>Pteriomorphia</taxon>
        <taxon>Mytilida</taxon>
        <taxon>Mytiloidea</taxon>
        <taxon>Mytilidae</taxon>
        <taxon>Mytilinae</taxon>
        <taxon>Mytilus</taxon>
    </lineage>
</organism>
<evidence type="ECO:0000256" key="1">
    <source>
        <dbReference type="SAM" id="MobiDB-lite"/>
    </source>
</evidence>
<evidence type="ECO:0000313" key="2">
    <source>
        <dbReference type="EMBL" id="CAG2204275.1"/>
    </source>
</evidence>
<feature type="compositionally biased region" description="Polar residues" evidence="1">
    <location>
        <begin position="31"/>
        <end position="42"/>
    </location>
</feature>
<gene>
    <name evidence="2" type="ORF">MEDL_18738</name>
</gene>
<protein>
    <submittedName>
        <fullName evidence="2">Uncharacterized protein</fullName>
    </submittedName>
</protein>
<sequence length="405" mass="44933">MPTSSQALIVITDEGDDPRIPRRHYPATASSYPVLNIGNSDRTSSRSKLPGLKNTTKRSGFQNLVDVKGYRGTISYDATTKALRWLVAAQQTRGNVPLAPNGNVPLAPNGNVPLAPNGNVPLVPNVQTITGTDKAAPPCYIDHTDQWATSRSNNTLEYQEKRRAQLETLGVRKRTSGLVAGQSSRDIISCSSTVLPKGAKFMPSPPGQKSRPIPVGNYSRDNVGDMCAPNAVNDRLVPKEKKKSLLDELKEAVSYDKRLFPSMHMRNSLPAPSPNSVCFSLRSNEEYTHKEIIDLVKNKTGFKPRTIQYDPVDVRAGNSEVPSRWVVEFGSAAETKSFLQNGLEICGEKVIVKLLDDVHKMEFTAYKLKQEELRKLAERQAMAYVPRKSRRSRTNTTQKSERCRI</sequence>
<reference evidence="2" key="1">
    <citation type="submission" date="2021-03" db="EMBL/GenBank/DDBJ databases">
        <authorList>
            <person name="Bekaert M."/>
        </authorList>
    </citation>
    <scope>NUCLEOTIDE SEQUENCE</scope>
</reference>
<comment type="caution">
    <text evidence="2">The sequence shown here is derived from an EMBL/GenBank/DDBJ whole genome shotgun (WGS) entry which is preliminary data.</text>
</comment>
<proteinExistence type="predicted"/>
<dbReference type="Proteomes" id="UP000683360">
    <property type="component" value="Unassembled WGS sequence"/>
</dbReference>
<dbReference type="AlphaFoldDB" id="A0A8S3R8X6"/>
<dbReference type="EMBL" id="CAJPWZ010000942">
    <property type="protein sequence ID" value="CAG2204275.1"/>
    <property type="molecule type" value="Genomic_DNA"/>
</dbReference>